<dbReference type="VEuPathDB" id="FungiDB:TRIVIDRAFT_61880"/>
<accession>G9MI50</accession>
<feature type="region of interest" description="Disordered" evidence="1">
    <location>
        <begin position="1"/>
        <end position="23"/>
    </location>
</feature>
<proteinExistence type="predicted"/>
<evidence type="ECO:0000313" key="3">
    <source>
        <dbReference type="Proteomes" id="UP000007115"/>
    </source>
</evidence>
<dbReference type="EMBL" id="ABDF02000003">
    <property type="protein sequence ID" value="EHK25167.1"/>
    <property type="molecule type" value="Genomic_DNA"/>
</dbReference>
<dbReference type="Proteomes" id="UP000007115">
    <property type="component" value="Unassembled WGS sequence"/>
</dbReference>
<evidence type="ECO:0000313" key="2">
    <source>
        <dbReference type="EMBL" id="EHK25167.1"/>
    </source>
</evidence>
<dbReference type="AlphaFoldDB" id="G9MI50"/>
<dbReference type="HOGENOM" id="CLU_1434623_0_0_1"/>
<sequence>MEGVHTATAHQNRTEHSTAQHSTAAAAEGKARYDGYCSSCIRNIGYGCSCLSPDYPVGTCSMQAKQSTKVFVVPQTQQPGTHPSTGWALEVPARGRAAHKYKSKPQIQAANKFNNGSALGTLATRMKWNSGAFKYRQLSHWLSRPDKITQVPSGNQASELLCALLPKPAKGACATIILAPGRGSIDLLL</sequence>
<organism evidence="2 3">
    <name type="scientific">Hypocrea virens (strain Gv29-8 / FGSC 10586)</name>
    <name type="common">Gliocladium virens</name>
    <name type="synonym">Trichoderma virens</name>
    <dbReference type="NCBI Taxonomy" id="413071"/>
    <lineage>
        <taxon>Eukaryota</taxon>
        <taxon>Fungi</taxon>
        <taxon>Dikarya</taxon>
        <taxon>Ascomycota</taxon>
        <taxon>Pezizomycotina</taxon>
        <taxon>Sordariomycetes</taxon>
        <taxon>Hypocreomycetidae</taxon>
        <taxon>Hypocreales</taxon>
        <taxon>Hypocreaceae</taxon>
        <taxon>Trichoderma</taxon>
    </lineage>
</organism>
<evidence type="ECO:0000256" key="1">
    <source>
        <dbReference type="SAM" id="MobiDB-lite"/>
    </source>
</evidence>
<name>G9MI50_HYPVG</name>
<gene>
    <name evidence="2" type="ORF">TRIVIDRAFT_61880</name>
</gene>
<comment type="caution">
    <text evidence="2">The sequence shown here is derived from an EMBL/GenBank/DDBJ whole genome shotgun (WGS) entry which is preliminary data.</text>
</comment>
<dbReference type="InParanoid" id="G9MI50"/>
<reference evidence="2 3" key="1">
    <citation type="journal article" date="2011" name="Genome Biol.">
        <title>Comparative genome sequence analysis underscores mycoparasitism as the ancestral life style of Trichoderma.</title>
        <authorList>
            <person name="Kubicek C.P."/>
            <person name="Herrera-Estrella A."/>
            <person name="Seidl-Seiboth V."/>
            <person name="Martinez D.A."/>
            <person name="Druzhinina I.S."/>
            <person name="Thon M."/>
            <person name="Zeilinger S."/>
            <person name="Casas-Flores S."/>
            <person name="Horwitz B.A."/>
            <person name="Mukherjee P.K."/>
            <person name="Mukherjee M."/>
            <person name="Kredics L."/>
            <person name="Alcaraz L.D."/>
            <person name="Aerts A."/>
            <person name="Antal Z."/>
            <person name="Atanasova L."/>
            <person name="Cervantes-Badillo M.G."/>
            <person name="Challacombe J."/>
            <person name="Chertkov O."/>
            <person name="McCluskey K."/>
            <person name="Coulpier F."/>
            <person name="Deshpande N."/>
            <person name="von Doehren H."/>
            <person name="Ebbole D.J."/>
            <person name="Esquivel-Naranjo E.U."/>
            <person name="Fekete E."/>
            <person name="Flipphi M."/>
            <person name="Glaser F."/>
            <person name="Gomez-Rodriguez E.Y."/>
            <person name="Gruber S."/>
            <person name="Han C."/>
            <person name="Henrissat B."/>
            <person name="Hermosa R."/>
            <person name="Hernandez-Onate M."/>
            <person name="Karaffa L."/>
            <person name="Kosti I."/>
            <person name="Le Crom S."/>
            <person name="Lindquist E."/>
            <person name="Lucas S."/>
            <person name="Luebeck M."/>
            <person name="Luebeck P.S."/>
            <person name="Margeot A."/>
            <person name="Metz B."/>
            <person name="Misra M."/>
            <person name="Nevalainen H."/>
            <person name="Omann M."/>
            <person name="Packer N."/>
            <person name="Perrone G."/>
            <person name="Uresti-Rivera E.E."/>
            <person name="Salamov A."/>
            <person name="Schmoll M."/>
            <person name="Seiboth B."/>
            <person name="Shapiro H."/>
            <person name="Sukno S."/>
            <person name="Tamayo-Ramos J.A."/>
            <person name="Tisch D."/>
            <person name="Wiest A."/>
            <person name="Wilkinson H.H."/>
            <person name="Zhang M."/>
            <person name="Coutinho P.M."/>
            <person name="Kenerley C.M."/>
            <person name="Monte E."/>
            <person name="Baker S.E."/>
            <person name="Grigoriev I.V."/>
        </authorList>
    </citation>
    <scope>NUCLEOTIDE SEQUENCE [LARGE SCALE GENOMIC DNA]</scope>
    <source>
        <strain evidence="3">Gv29-8 / FGSC 10586</strain>
    </source>
</reference>
<keyword evidence="3" id="KW-1185">Reference proteome</keyword>
<dbReference type="GeneID" id="25796288"/>
<protein>
    <submittedName>
        <fullName evidence="2">Uncharacterized protein</fullName>
    </submittedName>
</protein>
<dbReference type="RefSeq" id="XP_013959381.1">
    <property type="nucleotide sequence ID" value="XM_014103906.1"/>
</dbReference>